<comment type="subcellular location">
    <subcellularLocation>
        <location evidence="1">Membrane</location>
        <topology evidence="1">Multi-pass membrane protein</topology>
    </subcellularLocation>
</comment>
<organism evidence="7 8">
    <name type="scientific">Ilex paraguariensis</name>
    <name type="common">yerba mate</name>
    <dbReference type="NCBI Taxonomy" id="185542"/>
    <lineage>
        <taxon>Eukaryota</taxon>
        <taxon>Viridiplantae</taxon>
        <taxon>Streptophyta</taxon>
        <taxon>Embryophyta</taxon>
        <taxon>Tracheophyta</taxon>
        <taxon>Spermatophyta</taxon>
        <taxon>Magnoliopsida</taxon>
        <taxon>eudicotyledons</taxon>
        <taxon>Gunneridae</taxon>
        <taxon>Pentapetalae</taxon>
        <taxon>asterids</taxon>
        <taxon>campanulids</taxon>
        <taxon>Aquifoliales</taxon>
        <taxon>Aquifoliaceae</taxon>
        <taxon>Ilex</taxon>
    </lineage>
</organism>
<reference evidence="7 8" key="1">
    <citation type="submission" date="2024-02" db="EMBL/GenBank/DDBJ databases">
        <authorList>
            <person name="Vignale AGUSTIN F."/>
            <person name="Sosa J E."/>
            <person name="Modenutti C."/>
        </authorList>
    </citation>
    <scope>NUCLEOTIDE SEQUENCE [LARGE SCALE GENOMIC DNA]</scope>
</reference>
<dbReference type="InterPro" id="IPR044991">
    <property type="entry name" value="TET_plant"/>
</dbReference>
<gene>
    <name evidence="7" type="ORF">ILEXP_LOCUS15801</name>
</gene>
<dbReference type="InterPro" id="IPR018499">
    <property type="entry name" value="Tetraspanin/Peripherin"/>
</dbReference>
<protein>
    <recommendedName>
        <fullName evidence="9">Tetraspanin-8</fullName>
    </recommendedName>
</protein>
<accession>A0ABC8RUS5</accession>
<dbReference type="GO" id="GO:0016020">
    <property type="term" value="C:membrane"/>
    <property type="evidence" value="ECO:0007669"/>
    <property type="project" value="UniProtKB-SubCell"/>
</dbReference>
<evidence type="ECO:0000256" key="4">
    <source>
        <dbReference type="ARBA" id="ARBA00022989"/>
    </source>
</evidence>
<keyword evidence="5 6" id="KW-0472">Membrane</keyword>
<keyword evidence="3 6" id="KW-0812">Transmembrane</keyword>
<evidence type="ECO:0000256" key="5">
    <source>
        <dbReference type="ARBA" id="ARBA00023136"/>
    </source>
</evidence>
<sequence>MVRGVGKVISGQGYKEYRLGDYSRWLQKYVVNGNNWDEIKSCLVDLHFCQRLSGEKAEELYKQSLSPTESGCCKPPSYCGFQFQNATVWTAPKSGPAVPDSDCTTWSNDQMQLCFDCKSCKVGVLGNMKREWRQLAIINFIILVIILIVYSLGCCALRNNRADGFKRHKGYP</sequence>
<evidence type="ECO:0000256" key="1">
    <source>
        <dbReference type="ARBA" id="ARBA00004141"/>
    </source>
</evidence>
<feature type="transmembrane region" description="Helical" evidence="6">
    <location>
        <begin position="135"/>
        <end position="153"/>
    </location>
</feature>
<proteinExistence type="inferred from homology"/>
<keyword evidence="4 6" id="KW-1133">Transmembrane helix</keyword>
<evidence type="ECO:0000256" key="6">
    <source>
        <dbReference type="SAM" id="Phobius"/>
    </source>
</evidence>
<evidence type="ECO:0000313" key="7">
    <source>
        <dbReference type="EMBL" id="CAK9147866.1"/>
    </source>
</evidence>
<evidence type="ECO:0000313" key="8">
    <source>
        <dbReference type="Proteomes" id="UP001642360"/>
    </source>
</evidence>
<dbReference type="AlphaFoldDB" id="A0ABC8RUS5"/>
<evidence type="ECO:0008006" key="9">
    <source>
        <dbReference type="Google" id="ProtNLM"/>
    </source>
</evidence>
<evidence type="ECO:0000256" key="3">
    <source>
        <dbReference type="ARBA" id="ARBA00022692"/>
    </source>
</evidence>
<evidence type="ECO:0000256" key="2">
    <source>
        <dbReference type="ARBA" id="ARBA00006840"/>
    </source>
</evidence>
<dbReference type="Proteomes" id="UP001642360">
    <property type="component" value="Unassembled WGS sequence"/>
</dbReference>
<dbReference type="EMBL" id="CAUOFW020001724">
    <property type="protein sequence ID" value="CAK9147866.1"/>
    <property type="molecule type" value="Genomic_DNA"/>
</dbReference>
<keyword evidence="8" id="KW-1185">Reference proteome</keyword>
<comment type="caution">
    <text evidence="7">The sequence shown here is derived from an EMBL/GenBank/DDBJ whole genome shotgun (WGS) entry which is preliminary data.</text>
</comment>
<dbReference type="PANTHER" id="PTHR32191">
    <property type="entry name" value="TETRASPANIN-8-RELATED"/>
    <property type="match status" value="1"/>
</dbReference>
<name>A0ABC8RUS5_9AQUA</name>
<dbReference type="Pfam" id="PF00335">
    <property type="entry name" value="Tetraspanin"/>
    <property type="match status" value="1"/>
</dbReference>
<comment type="similarity">
    <text evidence="2">Belongs to the tetraspanin (TM4SF) family.</text>
</comment>